<keyword evidence="4" id="KW-1185">Reference proteome</keyword>
<reference evidence="3 4" key="1">
    <citation type="journal article" date="2023" name="BMC Biol.">
        <title>The compact genome of the sponge Oopsacas minuta (Hexactinellida) is lacking key metazoan core genes.</title>
        <authorList>
            <person name="Santini S."/>
            <person name="Schenkelaars Q."/>
            <person name="Jourda C."/>
            <person name="Duchesne M."/>
            <person name="Belahbib H."/>
            <person name="Rocher C."/>
            <person name="Selva M."/>
            <person name="Riesgo A."/>
            <person name="Vervoort M."/>
            <person name="Leys S.P."/>
            <person name="Kodjabachian L."/>
            <person name="Le Bivic A."/>
            <person name="Borchiellini C."/>
            <person name="Claverie J.M."/>
            <person name="Renard E."/>
        </authorList>
    </citation>
    <scope>NUCLEOTIDE SEQUENCE [LARGE SCALE GENOMIC DNA]</scope>
    <source>
        <strain evidence="3">SPO-2</strain>
    </source>
</reference>
<evidence type="ECO:0000256" key="1">
    <source>
        <dbReference type="SAM" id="Coils"/>
    </source>
</evidence>
<dbReference type="Gene3D" id="1.10.287.950">
    <property type="entry name" value="Methyl-accepting chemotaxis protein"/>
    <property type="match status" value="1"/>
</dbReference>
<keyword evidence="1" id="KW-0175">Coiled coil</keyword>
<feature type="coiled-coil region" evidence="1">
    <location>
        <begin position="521"/>
        <end position="597"/>
    </location>
</feature>
<gene>
    <name evidence="3" type="ORF">LOD99_4532</name>
</gene>
<evidence type="ECO:0000313" key="3">
    <source>
        <dbReference type="EMBL" id="KAI6651987.1"/>
    </source>
</evidence>
<sequence length="702" mass="80736">MEPPCDKSFSPNNTWEEIRELDDFEKWRDRNTIITKHEHKNNLRAINRIVIEIINDVIDSHIKIEHDNILTEELDVRDNTTLPTLNPLDFGNLLVDTNTGQLHNENITENNFSSENEFKPASNFDFELSYFEQLNSGPNIDYLPRDSLFRNFDPLASQPPPVCEKPDSQIATKDVPNVAESIDFLQEELIVDCSSSDSELSDNKENSFCSCHTKFPDEIQGDGLTSGEDYESTNEEYINAKPPDISSPISKPNSNNSNLKNVDNFGQDFFITDPIHFDEKDINCPLPTDSSQSSYSFENEEFRPSHEVDLALEYLEDLDIGIHDPNMARESLFTRFDPLTQQAIPHSELLRRNSQLSNPDNPHHNSDITAKNIKNANLLTFSTPPKKQQQTPRNPKSTLKLQDTETNNSQALPVYLDKPANDVLLSSNSYTSALCYTASEVNAEVKRVKQELRSKVKYSDNQRNELLAIEKAGLTDLIEDERKKSCYMMKVKEDELHKIKDEEKLSLSTVTSGRTRIEGLYQAIQANFSLLRDRRDDLREESLDGLKTIDNVEERMEEIVEDTERFQTRKCRVVSELDEMTNTLANFQTKISEASDSIQLNLNRISQLTMEINKTAKTANESETRYYHLEDKVMTKLKDANKWHGVYEREYNQKLIVLKTELRTKKMELSDLELEIKNFEGKNENLQGIAKEMMALHQPETK</sequence>
<accession>A0AAV7JTB3</accession>
<dbReference type="AlphaFoldDB" id="A0AAV7JTB3"/>
<feature type="coiled-coil region" evidence="1">
    <location>
        <begin position="655"/>
        <end position="689"/>
    </location>
</feature>
<organism evidence="3 4">
    <name type="scientific">Oopsacas minuta</name>
    <dbReference type="NCBI Taxonomy" id="111878"/>
    <lineage>
        <taxon>Eukaryota</taxon>
        <taxon>Metazoa</taxon>
        <taxon>Porifera</taxon>
        <taxon>Hexactinellida</taxon>
        <taxon>Hexasterophora</taxon>
        <taxon>Lyssacinosida</taxon>
        <taxon>Leucopsacidae</taxon>
        <taxon>Oopsacas</taxon>
    </lineage>
</organism>
<proteinExistence type="predicted"/>
<dbReference type="EMBL" id="JAKMXF010000300">
    <property type="protein sequence ID" value="KAI6651987.1"/>
    <property type="molecule type" value="Genomic_DNA"/>
</dbReference>
<name>A0AAV7JTB3_9METZ</name>
<dbReference type="Proteomes" id="UP001165289">
    <property type="component" value="Unassembled WGS sequence"/>
</dbReference>
<protein>
    <submittedName>
        <fullName evidence="3">Uncharacterized protein</fullName>
    </submittedName>
</protein>
<evidence type="ECO:0000313" key="4">
    <source>
        <dbReference type="Proteomes" id="UP001165289"/>
    </source>
</evidence>
<comment type="caution">
    <text evidence="3">The sequence shown here is derived from an EMBL/GenBank/DDBJ whole genome shotgun (WGS) entry which is preliminary data.</text>
</comment>
<evidence type="ECO:0000256" key="2">
    <source>
        <dbReference type="SAM" id="MobiDB-lite"/>
    </source>
</evidence>
<feature type="region of interest" description="Disordered" evidence="2">
    <location>
        <begin position="381"/>
        <end position="406"/>
    </location>
</feature>